<feature type="compositionally biased region" description="Pro residues" evidence="2">
    <location>
        <begin position="1703"/>
        <end position="1729"/>
    </location>
</feature>
<dbReference type="SUPFAM" id="SSF53448">
    <property type="entry name" value="Nucleotide-diphospho-sugar transferases"/>
    <property type="match status" value="3"/>
</dbReference>
<feature type="region of interest" description="Disordered" evidence="2">
    <location>
        <begin position="4703"/>
        <end position="4723"/>
    </location>
</feature>
<feature type="compositionally biased region" description="Polar residues" evidence="2">
    <location>
        <begin position="5843"/>
        <end position="5858"/>
    </location>
</feature>
<dbReference type="Pfam" id="PF04488">
    <property type="entry name" value="Gly_transf_sug"/>
    <property type="match status" value="2"/>
</dbReference>
<feature type="region of interest" description="Disordered" evidence="2">
    <location>
        <begin position="3666"/>
        <end position="3698"/>
    </location>
</feature>
<feature type="compositionally biased region" description="Low complexity" evidence="2">
    <location>
        <begin position="904"/>
        <end position="921"/>
    </location>
</feature>
<dbReference type="RefSeq" id="WP_083192422.1">
    <property type="nucleotide sequence ID" value="NZ_CP020570.1"/>
</dbReference>
<dbReference type="InterPro" id="IPR057746">
    <property type="entry name" value="CpnT-like_N"/>
</dbReference>
<reference evidence="5 6" key="1">
    <citation type="submission" date="2017-03" db="EMBL/GenBank/DDBJ databases">
        <title>Complete Genome Sequence of a natural compounds producer, Streptomyces violaceus S21.</title>
        <authorList>
            <person name="Zhong C."/>
            <person name="Zhao Z."/>
            <person name="Fu J."/>
            <person name="Zong G."/>
            <person name="Qin R."/>
            <person name="Cao G."/>
        </authorList>
    </citation>
    <scope>NUCLEOTIDE SEQUENCE [LARGE SCALE GENOMIC DNA]</scope>
    <source>
        <strain evidence="5 6">S21</strain>
    </source>
</reference>
<feature type="region of interest" description="Disordered" evidence="2">
    <location>
        <begin position="2555"/>
        <end position="2604"/>
    </location>
</feature>
<feature type="compositionally biased region" description="Low complexity" evidence="2">
    <location>
        <begin position="1098"/>
        <end position="1109"/>
    </location>
</feature>
<organism evidence="5 6">
    <name type="scientific">Streptomyces violaceoruber</name>
    <dbReference type="NCBI Taxonomy" id="1935"/>
    <lineage>
        <taxon>Bacteria</taxon>
        <taxon>Bacillati</taxon>
        <taxon>Actinomycetota</taxon>
        <taxon>Actinomycetes</taxon>
        <taxon>Kitasatosporales</taxon>
        <taxon>Streptomycetaceae</taxon>
        <taxon>Streptomyces</taxon>
        <taxon>Streptomyces violaceoruber group</taxon>
    </lineage>
</organism>
<feature type="compositionally biased region" description="Low complexity" evidence="2">
    <location>
        <begin position="762"/>
        <end position="773"/>
    </location>
</feature>
<feature type="region of interest" description="Disordered" evidence="2">
    <location>
        <begin position="6136"/>
        <end position="6203"/>
    </location>
</feature>
<feature type="compositionally biased region" description="Pro residues" evidence="2">
    <location>
        <begin position="3973"/>
        <end position="3983"/>
    </location>
</feature>
<dbReference type="PANTHER" id="PTHR24216:SF65">
    <property type="entry name" value="PAXILLIN-LIKE PROTEIN 1"/>
    <property type="match status" value="1"/>
</dbReference>
<feature type="transmembrane region" description="Helical" evidence="3">
    <location>
        <begin position="113"/>
        <end position="136"/>
    </location>
</feature>
<evidence type="ECO:0000313" key="6">
    <source>
        <dbReference type="Proteomes" id="UP000192445"/>
    </source>
</evidence>
<feature type="compositionally biased region" description="Polar residues" evidence="2">
    <location>
        <begin position="2143"/>
        <end position="2161"/>
    </location>
</feature>
<feature type="compositionally biased region" description="Low complexity" evidence="2">
    <location>
        <begin position="3927"/>
        <end position="3957"/>
    </location>
</feature>
<feature type="compositionally biased region" description="Basic and acidic residues" evidence="2">
    <location>
        <begin position="984"/>
        <end position="997"/>
    </location>
</feature>
<feature type="compositionally biased region" description="Pro residues" evidence="2">
    <location>
        <begin position="1466"/>
        <end position="1484"/>
    </location>
</feature>
<feature type="region of interest" description="Disordered" evidence="2">
    <location>
        <begin position="5441"/>
        <end position="5469"/>
    </location>
</feature>
<feature type="region of interest" description="Disordered" evidence="2">
    <location>
        <begin position="1606"/>
        <end position="1983"/>
    </location>
</feature>
<dbReference type="Proteomes" id="UP000192445">
    <property type="component" value="Chromosome"/>
</dbReference>
<evidence type="ECO:0000256" key="2">
    <source>
        <dbReference type="SAM" id="MobiDB-lite"/>
    </source>
</evidence>
<feature type="region of interest" description="Disordered" evidence="2">
    <location>
        <begin position="3333"/>
        <end position="3354"/>
    </location>
</feature>
<name>A0A1V0U9P0_STRVN</name>
<keyword evidence="3" id="KW-1133">Transmembrane helix</keyword>
<feature type="region of interest" description="Disordered" evidence="2">
    <location>
        <begin position="4157"/>
        <end position="4181"/>
    </location>
</feature>
<feature type="compositionally biased region" description="Basic and acidic residues" evidence="2">
    <location>
        <begin position="1566"/>
        <end position="1583"/>
    </location>
</feature>
<dbReference type="InterPro" id="IPR029044">
    <property type="entry name" value="Nucleotide-diphossugar_trans"/>
</dbReference>
<sequence>MAIEVPEGWATLLKTLTGMPFPQANEDSLRLVSDDYRLMAEKFQEVEELLRQVVSRVDEDFEGQTATEFVAYARQFVEMTNGNQSILDRAHEDAMKLSKNAHKTAADIEYTKWMIFGQLALLVVQIALAQALMPLTAGLSEIWAAAAIGAFRAMALLILKFLVAQIVMQTITGLVGGLLLDSILQLTQMGRGDRTEWNTDFTKDAAKFAAIGGVLGGPFALLGGAFGKLLGNLGGKGLGKILGNDAGNVLAKGLAGGGKGAGGAGAGLGKGAGAAGAGAGKGAGAAGAGAGKGAGAAGAGAGKGAGAAGAGAGKGAGAAGAGAGKGAGAAGAGAGKGAGAAGTGAGKGAGAAGTGAGKGAGGLGEGVGKGVSGVGDGLGKGVSGAGDGVAGAGGRSGVGAAGNTISEKSARELGESLGNIMGRTNESLNQLGADGIRGSAAGAVGREVVKDFANAFEKHLGGALGNETAKNLGREYGESLVKNWAGKADWQGLTRSLDDALKPFAKDLGEAGVRALSHDLPGSFVRTVGGNMGFHIGNFVGEMAGDTAHAVVTEGMYNLIFGPDHQFTVSGWTAAAGAAGSIMGRGVAHGLQSVHNLVQGPAATPPPRPPSFSSDAPAPSAPTPRPSTESGPTVRDGSASPKNDADNRTLTDSGSDTDSLYYLDVDDLSDSGTLYGDGDANDGTAPTDVPTATAPSFATSSNGADFTHQGDVTSTPNGNDTPNGNQTPNGSDTPHADDAPRGGANPGGDVQHGGGRPETINGSDADSSGGDADTTPGFDGHDSPGPAGPEPSAPPNTVSELDLLLNSLPDVPDAPPSPHPAPVPDAGLLPENGGQGLTDLDSVLADLPDVPDTTPGAVPSTDPNQLLAGLPDVPDTPLGPVLTPEEQRLLADLPHVPRHNPAQPSGDGSGMPSSSPSSSSGRNGGSDGSDAGNRPPNDPDRLLQERLDRLRNQQEADPDATEADLAARMEKLREDGPDGFGRPARVDDLRERYRAALEEEGTDGPDHDGTVTGPESDGSGLPHGASGQIAGPPVSGGPAGPSRPVTAQPNSTDVQVGSRPPGAKSAASESAAHEAMTPDALDTLFPDVPQDLPGSRPPTTDGTDATDATDGTDLDLPDVPQHEPGARPETERTGSDVPGPVADDSPGRPRTESADELPFPEGFDGDGDLDALLALLDDTAAPAHDTVSLLAELPDAPQTLNSAERRRLAADVTRETDALLADARRVGVDRETRNRLGERVQDDLRAGRHAEAAEGLRELSDLVALHGLGERLQQFRRHMDGGYEGRAAQLGMRRTEWLRHGLAVEEAALGGDPRRTTRLLDEFEQRLGALGAELKDRADASPEALEERMADSRRADAEAAGMERERFRAWEERLEQAATPDEYQRVRADYAAELETVRRLTTLRELGASEAELASWKARFEDPAQSGDADAPYARRIATLNGEADLAALQGRLDALREGGPQQEPTQPPPPQDGPGDSSPPPTRPDGLLLDSTHDLPELETRLDRLFEGGDRAGMSGEERRQWADRHAQAGNDAARQTVEHEHADRLAQLERGRRLDTLVDGGPEGARRTPESQDAWRSRIDEAGDDPQALDRVLDDYDAETERLRREGKERLEQELRTPDRLRDLDRRIDRSLDRLPEEVRTRAARDARSLVERLRDLTAVTEEAPAPAADDATTEQHADAPGTDLPRPVHVPEPTQAQGPIPVPAPAQNPAPVPGQRPDPAPAPVPATPDSAASPVPSPTPTPVPSRAASPAPSSSSAFSRTNSDEGGGSSGRPRTPTGSEGSRRGSVSSDDQVMEAPRQRNDATGSEDHDDLSVRDDLSTRTRDRDRDDLSTHTRDHDELSSRGSRRESRRVRTESEDDALTSSASERDAELPHRSDDDESVTSVHEESGGDERAESPGQESTKPEDTSAQENTKPEDARAQEDTEPQDGPAKENGESEDGDEPQDAPSGGGHRPQDASEERQPRPSARDRALDALSADELEQRMYRARRDRPDLTTDEALRDEVYRRINEPGEPVRQEVSLADPLLTEGVHPLPSDRPDTFVTFDDNAMVPTSMQGQGHGHITLRGVDQLLTSLARRWSLHPGGVAALNLVLTQSPHTLLAPRTFVLPTADGGTRQVTLSLDSYGNWRRFAEPTPLAVSGNTTRPAPSTSGSVTSPATAAGTDTPRAGGSATSTAPKTDVPKTDTAKTDTARTDTPEADASKTAETETETTATADAPVKVETELRARPGATETKTLGTSRAFGLAVPISATGTPFGALGSVSLSARRMEAAYTYTQESRAQTSVTTVGKDGSHLHVSDLHIVAESAHAWNAKGKEVPVGRQGRPGTADRQHYKVRDGVAWRVPDSVTDPALPDRLPTSFAFATGARPHLLAPLNVTTGTRLLDWALRAFPEAAPGTFLRRQLADLFSGENLRTAIAQSSGETVVTAPLFADLNNRSLGSVEMRLVPVDATLISASDKTEVKRADAQRSTGTTEKKNTQGWGGALTAGLQVTPLADPKLLNFQVAAAAGLTTQRAESSYSGNTAESVRTLNSRGHSGLYNVRFKLEVRRQGGAWESPAPARQAPAPTQQAPAPDQQAPAPTQQAPAPDQQRDGAQGAGPAEAGTFLNATVQLPRADARRLAGWDDGTTPLPPAEAPPAPAYLSASGPATFGLHAVVDLAPAGATATAVAHTSLADTLIDRVQGGLHRAYPDLVLPPGEHTAHIGGSDRAYNNALRNTHLLRQALARTVLEGSLDRLISTGMRIQLERLDTFTKRYVVVTVRAQATDRQFLGTHHDLGVANNLLSTRRADSATTRTHGWTAGVDVGLTGIDRFGGTGSVGYRYGRQTAYGMTYGPTLTPDGGITSSGPQHLWSYHLDFSAEATGFTRPRQLFRTLTGELLATGWFVRPDADTVDLLRTAPTNPTGQDAPTGTVTAPPPVAGRVTIAVPASLSVPSALPVERPMTAPTVTDMTPAMAELLSSGKPVPPGDWTAHPLFDGLHSVQNVTSPELVQRHLRELLASVSGNSWVYGTDGTPASGALAEAFAVGRNEADFSDAAQTGKHVSDLFGRTPVTDITASVSAWPQLRGPRVIAVVDSGDLALSAIGSGTAGAGHSVAKVSSHTVNLLGAFRAKHTDTFQTAGTYGATWTPFQRTSTATEAATFSANPAHTVQYTGPMALVSADVAWHLAARSQPSGLLQGPVELVSGSKPAGRIVEVPDGVLVWVPLEEARKAGLFDDGLTAPPSQQLFTTTTTGAAAHGTITVGRIDMAPAVTTFTEHLLKTLPQHRSWLGPKSLLADQLGGLARQMTTMSPSGMRALQTGMENGGTSLRLARNKIGPSRDASLTVTLRRTGFTPGPLRHDVKPTVARPTSTADTVTEKLARGHEAGVRVTEAPGVQNESLVRNGAFTLDDKAGSSRSGALAHAVTDAVSAQVAFEGPVVTGTTTFEATFTLELPDGAVVTHTYDVGDAEVVMPLSLARPQATPATTGPGSTTGPVSTAGPATTTGAKTTASKTATTAAPAADAVQQDPRPIMLPPERTPNVALRERGAAGKKLFAAGPESVVVTTVGGITTLRDAAAYALDAAVKGRGTKTDGSTPMPADAHGRYVRKSLLTRPGTAAGEVLKGGISTDVLSAYLPQMVRDSMTVVLHDTTSAVGGTDAVLTISADVDLSQAKLLAVDAQAGLGGSRRTSENDTYTGDTTDSHAPAMTVGPSFQPAPLIQSNAALPGWTDSEASGSAADRRTSALTTLKPFAGGAVLVQAPLHVVQTAKASHRIADMPLVPAPLRPGNRPPVTVEHTVADGVTMWVSFDVAREHGLLPPEVEAAATVVKEQTEKYVTAAKEAGTTEQRLRSLAGEITALRARLGELLTPPPPTGDLPAAPPPTGDQLLATRGELAAVRTRYAEVQRDLANQRRDLATAERNLAGASEAAWKAVEHYTLTGPGSADAAPAPWTEPEAAVSTPTDTETSTTAAATGKGKGRAAETDTTTAPAEPPATVPGHPPLSELLAAASHEGPSTEPAAGAGRDDVTDRTAFWLNETAPLPDAQPVRLEHAKAAAWAEHLRAADAGYRTSLEAARTARQELDAALLRAARSGKAVARDVAPERAEAIEAAVRTTRAAYDKAAERLTAHYRELGFVRTNFDAVDAAVRPLLAPLPAGRAPLAVTPWHPVAEPAGYVRPTDTSVPAPYTTTDKDAEGRPLALTDPDGRVLQLQDPPSTGSAHLDRGTSFHRSLLDAVERAHPEVLAELGLHPHGREISAADVQHLRQRLADRLTADRDEIAPFLAIDPQERFTAQELDDAGIVLTQLEADEHAASRHRLPRTVADRLTPDQRLELARRTLLRPGDQRTGDRKDAGWNHSAGDLAALLAARVLGVPVTVVHTDLHHVTFSPLDADGRSGVVLHLADDLYRPAVPRPQDALLLNTDSEITELPDTAASTEPSTVAPVRTVDTGGPVYYIGHGTGPVTAVPRELNFIWLGGKLTTAARDNIQAWAARAKAAGWTVTLWTDSAAGQKNERFLQSSAEAGDTRHGKVKNLFAKDPALILQKNPLSKAQTLYKEALGLESYAMASDIARYALLHKHGGVYLDVDLGPGAVNLRPEGVMMPKGPDTLPMFGPLLQDMKSVRRRLGLPDDADPTEEQIQQAADMAFAAGDFGNHFIVAHPGSPFMQQVLRNLPDFHVKEAYAKGLLVADMKSKNVASRTGPHYLVRQFMEHAATFPSEAASTSQANAPAAESGKAVAKRRFAPAPSNQYRVRTEDWADWTRLEWLTTESENQEVPTTTTPAERQGTLVKRLGGTIKKFASVRRWGGGPSGPDQDPTLPNEGTLLTGFDPATDLLDQEGGASKDVLVGKDGRTVSFERMRQSLRTIKDFEGNTIGYASHSDKDWAPRKDFYANYRADQRKYAAYRPEGKGAFAPVAEHPAAPRTVPWHAGTHASTDTSTGTGTGTDTGIDTDTDTDTDTGTAKATGAGAPADQRQAPQPIFFDAHGSEHGVKLHVDGELPLVVDGAQFARFMETLTDPDQPPAPVVLVACNTATTRSTDGGSVVTDAARAVPGRRWYAPDVAVGHVTGPGTGGATGVLALLQDPATGRPGRWVTASEPDPLDALLRREGEEGTTLADGGTKPPEDSPWARRSGSLLLNTPAEDGADAALREASEPAGAAHEDAVLKAKEEFGRQRRELWDRIEAIKPLARNEEFKRGIADWLTTVESDLDTSLAGRQDGNEVDEPAVDAIMKGFQSAEVMGHQLNYTWFVRQQDTAGFDGILGARAAASAQHGQIWSKMGAAEAISTANVGTGVALESSVQGYIFDGLGFGLPRWDASPTMAELWHRLSRTYAQSLTNRVTAHVLDGIHDSSVLTTTEWPEARKRIESGEIDGLDVVVYTAVPGGQRHELRYVETVTVRTQEEFDRLPRVPDTDAWRERQRKIDLEQKDVLKEIYQRELQVHLFSRYAEKALGVRGGEDGTRLRPARTRNNSMTDGGPRPGDGADVLRDADLMLNTEPAPTSSAEPLRLAMGGHQGEATSIPKRLNFIWLGGEMTTAARDNLRNWAGMAENSGWDMRIWTDKNGRAANKDFLEELAPHGVSSPPVDTVFGTKRLGRYTDPVLSRAGNLYEKGQELRSFALASDAARYAILYQQGGVYLDVDVAPGNFVLPAEGVQMPSGDTLPMFGPRLRDAASVLGQEASPDAEITPDAVRAKAVEMYDRGELGNQLIAAHPANPFLGYLLTELVKLPSLSGLERGQKLNEIQQRNVAHITGPTFIDGRLNDYNRVWMRRNDTASYGQTRGAARFRPTEAARDRWSELAWVTPESENQETASLHGTEQPAENTLRRSGTLRAQLKRIGSSITGTIRSSHLDGGDDAGPSSGTRKFFTNSRSDTSAGEGPLLHSATSLLTSPPAGATPDAVLTGNDGRQVSYGQVYEGLTVIRDADGRTLGYASHSAQDWAPRRDFYAAYRADETLFAHYRATEDGDFVLDTDSTTDSAAGEVPWHSDAAARDAREPVTPMFFDAHGTEDGVELTLAGAKPLVVDGAQLARFIETLRDPAQPPAPVVLVACETAKIRGGDGASVALDAARALPGRLWYAPDTEVGHATPSRDAEGASGVLGLLADPIAMRRGAWVVVGEGVETRAVTSPTPRAEAERPPRSLADMIFETLNTTSRPATDDAPAEAGETAATGQPVPEQTAPGQAVPEQTPQTEQTTQAEAAPVAAETQAPPPPERPLNITYTQGAGDQAVKRELDAAEEGADLVRAYVFDTLLSQGHDAVALLLRRLRAMDPPPGYLAQLENDAAQFAAATTEPALPVPKEVHFVWLGGDLPSAAFENITRWAAAARAGRWTVNLWTDSRTRLSLSTRLAIRTTPGLFRQELAPVIDPRLAAVFDDASEAGAYPLASDLARYSVLQARGGVYADVDLGPGSLVLSDANTPLLRPNDPPVLGPLIRDRSGLNTTLREIASRNGTPAPPATGTSHADDVRRAVTHLLEDGSYGNHFVIAPPSSSFMERMIVHAVDQLRKVSGDEDLKMAAPVATGPFPLMQVLAEHMAAEFGVNALERGEYPLFQRQGAAFHDGIDWLTPESENQAYEN</sequence>
<feature type="compositionally biased region" description="Basic and acidic residues" evidence="2">
    <location>
        <begin position="965"/>
        <end position="976"/>
    </location>
</feature>
<feature type="coiled-coil region" evidence="1">
    <location>
        <begin position="3877"/>
        <end position="3911"/>
    </location>
</feature>
<feature type="region of interest" description="Disordered" evidence="2">
    <location>
        <begin position="2139"/>
        <end position="2222"/>
    </location>
</feature>
<proteinExistence type="predicted"/>
<feature type="compositionally biased region" description="Low complexity" evidence="2">
    <location>
        <begin position="1747"/>
        <end position="1764"/>
    </location>
</feature>
<feature type="region of interest" description="Disordered" evidence="2">
    <location>
        <begin position="1458"/>
        <end position="1590"/>
    </location>
</feature>
<feature type="compositionally biased region" description="Low complexity" evidence="2">
    <location>
        <begin position="2560"/>
        <end position="2591"/>
    </location>
</feature>
<dbReference type="STRING" id="1935.B1H20_10550"/>
<dbReference type="OrthoDB" id="1215854at2"/>
<feature type="region of interest" description="Disordered" evidence="2">
    <location>
        <begin position="2462"/>
        <end position="2484"/>
    </location>
</feature>
<dbReference type="PANTHER" id="PTHR24216">
    <property type="entry name" value="PAXILLIN-RELATED"/>
    <property type="match status" value="1"/>
</dbReference>
<evidence type="ECO:0000259" key="4">
    <source>
        <dbReference type="Pfam" id="PF25547"/>
    </source>
</evidence>
<keyword evidence="1" id="KW-0175">Coiled coil</keyword>
<dbReference type="InterPro" id="IPR007577">
    <property type="entry name" value="GlycoTrfase_DXD_sugar-bd_CS"/>
</dbReference>
<evidence type="ECO:0000256" key="3">
    <source>
        <dbReference type="SAM" id="Phobius"/>
    </source>
</evidence>
<accession>A0A1V0U9P0</accession>
<dbReference type="Gene3D" id="3.90.550.20">
    <property type="match status" value="3"/>
</dbReference>
<keyword evidence="3" id="KW-0812">Transmembrane</keyword>
<feature type="compositionally biased region" description="Polar residues" evidence="2">
    <location>
        <begin position="696"/>
        <end position="732"/>
    </location>
</feature>
<feature type="compositionally biased region" description="Basic and acidic residues" evidence="2">
    <location>
        <begin position="1538"/>
        <end position="1558"/>
    </location>
</feature>
<feature type="region of interest" description="Disordered" evidence="2">
    <location>
        <begin position="598"/>
        <end position="1167"/>
    </location>
</feature>
<dbReference type="EMBL" id="CP020570">
    <property type="protein sequence ID" value="ARF61800.1"/>
    <property type="molecule type" value="Genomic_DNA"/>
</dbReference>
<evidence type="ECO:0000313" key="5">
    <source>
        <dbReference type="EMBL" id="ARF61800.1"/>
    </source>
</evidence>
<feature type="compositionally biased region" description="Polar residues" evidence="2">
    <location>
        <begin position="5788"/>
        <end position="5805"/>
    </location>
</feature>
<feature type="compositionally biased region" description="Basic and acidic residues" evidence="2">
    <location>
        <begin position="1869"/>
        <end position="1880"/>
    </location>
</feature>
<keyword evidence="3" id="KW-0472">Membrane</keyword>
<gene>
    <name evidence="5" type="ORF">B1H20_10550</name>
</gene>
<feature type="compositionally biased region" description="Low complexity" evidence="2">
    <location>
        <begin position="6142"/>
        <end position="6155"/>
    </location>
</feature>
<feature type="compositionally biased region" description="Basic and acidic residues" evidence="2">
    <location>
        <begin position="937"/>
        <end position="954"/>
    </location>
</feature>
<dbReference type="Pfam" id="PF25547">
    <property type="entry name" value="WXG100_2"/>
    <property type="match status" value="1"/>
</dbReference>
<protein>
    <recommendedName>
        <fullName evidence="4">Outer membrane channel protein CpnT-like N-terminal domain-containing protein</fullName>
    </recommendedName>
</protein>
<feature type="compositionally biased region" description="Low complexity" evidence="2">
    <location>
        <begin position="1660"/>
        <end position="1673"/>
    </location>
</feature>
<dbReference type="KEGG" id="svu:B1H20_10550"/>
<feature type="region of interest" description="Disordered" evidence="2">
    <location>
        <begin position="5093"/>
        <end position="5114"/>
    </location>
</feature>
<feature type="compositionally biased region" description="Basic and acidic residues" evidence="2">
    <location>
        <begin position="1957"/>
        <end position="1976"/>
    </location>
</feature>
<feature type="compositionally biased region" description="Basic and acidic residues" evidence="2">
    <location>
        <begin position="1606"/>
        <end position="1658"/>
    </location>
</feature>
<feature type="domain" description="Outer membrane channel protein CpnT-like N-terminal" evidence="4">
    <location>
        <begin position="11"/>
        <end position="145"/>
    </location>
</feature>
<feature type="compositionally biased region" description="Basic and acidic residues" evidence="2">
    <location>
        <begin position="1917"/>
        <end position="1926"/>
    </location>
</feature>
<feature type="compositionally biased region" description="Basic and acidic residues" evidence="2">
    <location>
        <begin position="1120"/>
        <end position="1134"/>
    </location>
</feature>
<feature type="compositionally biased region" description="Basic and acidic residues" evidence="2">
    <location>
        <begin position="1888"/>
        <end position="1899"/>
    </location>
</feature>
<feature type="compositionally biased region" description="Basic and acidic residues" evidence="2">
    <location>
        <begin position="2183"/>
        <end position="2209"/>
    </location>
</feature>
<feature type="region of interest" description="Disordered" evidence="2">
    <location>
        <begin position="5827"/>
        <end position="5885"/>
    </location>
</feature>
<feature type="compositionally biased region" description="Gly residues" evidence="2">
    <location>
        <begin position="744"/>
        <end position="756"/>
    </location>
</feature>
<feature type="compositionally biased region" description="Basic and acidic residues" evidence="2">
    <location>
        <begin position="1492"/>
        <end position="1528"/>
    </location>
</feature>
<feature type="region of interest" description="Disordered" evidence="2">
    <location>
        <begin position="3924"/>
        <end position="3985"/>
    </location>
</feature>
<feature type="transmembrane region" description="Helical" evidence="3">
    <location>
        <begin position="142"/>
        <end position="159"/>
    </location>
</feature>
<feature type="compositionally biased region" description="Low complexity" evidence="2">
    <location>
        <begin position="4703"/>
        <end position="4714"/>
    </location>
</feature>
<feature type="compositionally biased region" description="Low complexity" evidence="2">
    <location>
        <begin position="1781"/>
        <end position="1792"/>
    </location>
</feature>
<feature type="compositionally biased region" description="Low complexity" evidence="2">
    <location>
        <begin position="4912"/>
        <end position="4931"/>
    </location>
</feature>
<evidence type="ECO:0000256" key="1">
    <source>
        <dbReference type="SAM" id="Coils"/>
    </source>
</evidence>
<feature type="compositionally biased region" description="Low complexity" evidence="2">
    <location>
        <begin position="3464"/>
        <end position="3506"/>
    </location>
</feature>
<feature type="region of interest" description="Disordered" evidence="2">
    <location>
        <begin position="3462"/>
        <end position="3506"/>
    </location>
</feature>
<feature type="compositionally biased region" description="Low complexity" evidence="2">
    <location>
        <begin position="684"/>
        <end position="695"/>
    </location>
</feature>
<feature type="compositionally biased region" description="Basic and acidic residues" evidence="2">
    <location>
        <begin position="1814"/>
        <end position="1858"/>
    </location>
</feature>
<feature type="compositionally biased region" description="Low complexity" evidence="2">
    <location>
        <begin position="1063"/>
        <end position="1075"/>
    </location>
</feature>
<feature type="compositionally biased region" description="Pro residues" evidence="2">
    <location>
        <begin position="812"/>
        <end position="823"/>
    </location>
</feature>
<feature type="region of interest" description="Disordered" evidence="2">
    <location>
        <begin position="4906"/>
        <end position="4958"/>
    </location>
</feature>
<feature type="compositionally biased region" description="Low complexity" evidence="2">
    <location>
        <begin position="6166"/>
        <end position="6191"/>
    </location>
</feature>
<feature type="region of interest" description="Disordered" evidence="2">
    <location>
        <begin position="5787"/>
        <end position="5810"/>
    </location>
</feature>
<feature type="compositionally biased region" description="Low complexity" evidence="2">
    <location>
        <begin position="4941"/>
        <end position="4955"/>
    </location>
</feature>